<dbReference type="STRING" id="1220924.W2RNK1"/>
<dbReference type="AlphaFoldDB" id="W2RNK1"/>
<dbReference type="PANTHER" id="PTHR21382">
    <property type="entry name" value="NADH-UBIQUINONE OXIDOREDUCTASE SUBUNIT"/>
    <property type="match status" value="1"/>
</dbReference>
<dbReference type="RefSeq" id="XP_008720841.1">
    <property type="nucleotide sequence ID" value="XM_008722619.1"/>
</dbReference>
<sequence length="213" mass="23317">MADPTELVSGPEEEVTFEPKDVISRTVEVSLTTGAAGLFLSTVQNTLSRQQVGVFGVFSRYGGTTVWATGAGASYAFISTASGNLREKEDFWNHFYGGAATGALLGLRRRTFPSVIGTALFAGAVMGGLSFAGGQVYATGETPEERIARKEEHRRRFRRPYQEMVNEIGEGRGIYPPGYNERRAQRISDNYGIEVQPPYYERKKQAGIETSAI</sequence>
<gene>
    <name evidence="7" type="ORF">HMPREF1541_08300</name>
</gene>
<dbReference type="eggNOG" id="ENOG502S81D">
    <property type="taxonomic scope" value="Eukaryota"/>
</dbReference>
<dbReference type="GO" id="GO:0005743">
    <property type="term" value="C:mitochondrial inner membrane"/>
    <property type="evidence" value="ECO:0007669"/>
    <property type="project" value="UniProtKB-SubCell"/>
</dbReference>
<evidence type="ECO:0000256" key="5">
    <source>
        <dbReference type="ARBA" id="ARBA00023128"/>
    </source>
</evidence>
<protein>
    <recommendedName>
        <fullName evidence="9">NADH-ubiquinone oxidoreductase 21.3 kDa subunit</fullName>
    </recommendedName>
</protein>
<comment type="subcellular location">
    <subcellularLocation>
        <location evidence="1">Mitochondrion inner membrane</location>
        <topology evidence="1">Multi-pass membrane protein</topology>
    </subcellularLocation>
</comment>
<organism evidence="7 8">
    <name type="scientific">Cyphellophora europaea (strain CBS 101466)</name>
    <name type="common">Phialophora europaea</name>
    <dbReference type="NCBI Taxonomy" id="1220924"/>
    <lineage>
        <taxon>Eukaryota</taxon>
        <taxon>Fungi</taxon>
        <taxon>Dikarya</taxon>
        <taxon>Ascomycota</taxon>
        <taxon>Pezizomycotina</taxon>
        <taxon>Eurotiomycetes</taxon>
        <taxon>Chaetothyriomycetidae</taxon>
        <taxon>Chaetothyriales</taxon>
        <taxon>Cyphellophoraceae</taxon>
        <taxon>Cyphellophora</taxon>
    </lineage>
</organism>
<name>W2RNK1_CYPE1</name>
<proteinExistence type="predicted"/>
<dbReference type="InParanoid" id="W2RNK1"/>
<keyword evidence="4" id="KW-1133">Transmembrane helix</keyword>
<evidence type="ECO:0000256" key="1">
    <source>
        <dbReference type="ARBA" id="ARBA00004448"/>
    </source>
</evidence>
<keyword evidence="2" id="KW-0812">Transmembrane</keyword>
<evidence type="ECO:0000313" key="7">
    <source>
        <dbReference type="EMBL" id="ETN37309.1"/>
    </source>
</evidence>
<accession>W2RNK1</accession>
<dbReference type="HOGENOM" id="CLU_088319_0_0_1"/>
<dbReference type="VEuPathDB" id="FungiDB:HMPREF1541_08300"/>
<dbReference type="GO" id="GO:0006120">
    <property type="term" value="P:mitochondrial electron transport, NADH to ubiquinone"/>
    <property type="evidence" value="ECO:0007669"/>
    <property type="project" value="InterPro"/>
</dbReference>
<dbReference type="OrthoDB" id="1913277at2759"/>
<evidence type="ECO:0000313" key="8">
    <source>
        <dbReference type="Proteomes" id="UP000030752"/>
    </source>
</evidence>
<evidence type="ECO:0000256" key="2">
    <source>
        <dbReference type="ARBA" id="ARBA00022692"/>
    </source>
</evidence>
<dbReference type="EMBL" id="KB822724">
    <property type="protein sequence ID" value="ETN37309.1"/>
    <property type="molecule type" value="Genomic_DNA"/>
</dbReference>
<dbReference type="GO" id="GO:0045271">
    <property type="term" value="C:respiratory chain complex I"/>
    <property type="evidence" value="ECO:0007669"/>
    <property type="project" value="InterPro"/>
</dbReference>
<dbReference type="PANTHER" id="PTHR21382:SF1">
    <property type="entry name" value="NADH DEHYDROGENASE [UBIQUINONE] 1 ALPHA SUBCOMPLEX SUBUNIT 11"/>
    <property type="match status" value="1"/>
</dbReference>
<evidence type="ECO:0000256" key="3">
    <source>
        <dbReference type="ARBA" id="ARBA00022792"/>
    </source>
</evidence>
<keyword evidence="3" id="KW-0999">Mitochondrion inner membrane</keyword>
<reference evidence="7 8" key="1">
    <citation type="submission" date="2013-03" db="EMBL/GenBank/DDBJ databases">
        <title>The Genome Sequence of Phialophora europaea CBS 101466.</title>
        <authorList>
            <consortium name="The Broad Institute Genomics Platform"/>
            <person name="Cuomo C."/>
            <person name="de Hoog S."/>
            <person name="Gorbushina A."/>
            <person name="Walker B."/>
            <person name="Young S.K."/>
            <person name="Zeng Q."/>
            <person name="Gargeya S."/>
            <person name="Fitzgerald M."/>
            <person name="Haas B."/>
            <person name="Abouelleil A."/>
            <person name="Allen A.W."/>
            <person name="Alvarado L."/>
            <person name="Arachchi H.M."/>
            <person name="Berlin A.M."/>
            <person name="Chapman S.B."/>
            <person name="Gainer-Dewar J."/>
            <person name="Goldberg J."/>
            <person name="Griggs A."/>
            <person name="Gujja S."/>
            <person name="Hansen M."/>
            <person name="Howarth C."/>
            <person name="Imamovic A."/>
            <person name="Ireland A."/>
            <person name="Larimer J."/>
            <person name="McCowan C."/>
            <person name="Murphy C."/>
            <person name="Pearson M."/>
            <person name="Poon T.W."/>
            <person name="Priest M."/>
            <person name="Roberts A."/>
            <person name="Saif S."/>
            <person name="Shea T."/>
            <person name="Sisk P."/>
            <person name="Sykes S."/>
            <person name="Wortman J."/>
            <person name="Nusbaum C."/>
            <person name="Birren B."/>
        </authorList>
    </citation>
    <scope>NUCLEOTIDE SEQUENCE [LARGE SCALE GENOMIC DNA]</scope>
    <source>
        <strain evidence="7 8">CBS 101466</strain>
    </source>
</reference>
<dbReference type="InterPro" id="IPR039205">
    <property type="entry name" value="NDUFA11"/>
</dbReference>
<keyword evidence="5" id="KW-0496">Mitochondrion</keyword>
<dbReference type="GeneID" id="19975639"/>
<evidence type="ECO:0000256" key="4">
    <source>
        <dbReference type="ARBA" id="ARBA00022989"/>
    </source>
</evidence>
<dbReference type="Proteomes" id="UP000030752">
    <property type="component" value="Unassembled WGS sequence"/>
</dbReference>
<keyword evidence="8" id="KW-1185">Reference proteome</keyword>
<keyword evidence="6" id="KW-0472">Membrane</keyword>
<evidence type="ECO:0008006" key="9">
    <source>
        <dbReference type="Google" id="ProtNLM"/>
    </source>
</evidence>
<evidence type="ECO:0000256" key="6">
    <source>
        <dbReference type="ARBA" id="ARBA00023136"/>
    </source>
</evidence>